<dbReference type="InterPro" id="IPR029069">
    <property type="entry name" value="HotDog_dom_sf"/>
</dbReference>
<dbReference type="PANTHER" id="PTHR42993">
    <property type="entry name" value="MAOC-LIKE DEHYDRATASE DOMAIN-CONTAINING PROTEIN"/>
    <property type="match status" value="1"/>
</dbReference>
<evidence type="ECO:0000259" key="2">
    <source>
        <dbReference type="Pfam" id="PF01575"/>
    </source>
</evidence>
<comment type="caution">
    <text evidence="3">The sequence shown here is derived from an EMBL/GenBank/DDBJ whole genome shotgun (WGS) entry which is preliminary data.</text>
</comment>
<name>A0A318JUF4_9NOCA</name>
<dbReference type="PANTHER" id="PTHR42993:SF1">
    <property type="entry name" value="MAOC-LIKE DEHYDRATASE DOMAIN-CONTAINING PROTEIN"/>
    <property type="match status" value="1"/>
</dbReference>
<gene>
    <name evidence="3" type="ORF">DFR70_110215</name>
</gene>
<dbReference type="InterPro" id="IPR002539">
    <property type="entry name" value="MaoC-like_dom"/>
</dbReference>
<dbReference type="Pfam" id="PF01575">
    <property type="entry name" value="MaoC_dehydratas"/>
    <property type="match status" value="1"/>
</dbReference>
<dbReference type="Proteomes" id="UP000247569">
    <property type="component" value="Unassembled WGS sequence"/>
</dbReference>
<keyword evidence="4" id="KW-1185">Reference proteome</keyword>
<organism evidence="3 4">
    <name type="scientific">Nocardia tenerifensis</name>
    <dbReference type="NCBI Taxonomy" id="228006"/>
    <lineage>
        <taxon>Bacteria</taxon>
        <taxon>Bacillati</taxon>
        <taxon>Actinomycetota</taxon>
        <taxon>Actinomycetes</taxon>
        <taxon>Mycobacteriales</taxon>
        <taxon>Nocardiaceae</taxon>
        <taxon>Nocardia</taxon>
    </lineage>
</organism>
<protein>
    <submittedName>
        <fullName evidence="3">Acyl dehydratase</fullName>
    </submittedName>
</protein>
<dbReference type="AlphaFoldDB" id="A0A318JUF4"/>
<accession>A0A318JUF4</accession>
<proteinExistence type="inferred from homology"/>
<evidence type="ECO:0000313" key="3">
    <source>
        <dbReference type="EMBL" id="PXX60374.1"/>
    </source>
</evidence>
<dbReference type="InterPro" id="IPR039375">
    <property type="entry name" value="NodN-like"/>
</dbReference>
<reference evidence="3 4" key="1">
    <citation type="submission" date="2018-05" db="EMBL/GenBank/DDBJ databases">
        <title>Genomic Encyclopedia of Type Strains, Phase IV (KMG-IV): sequencing the most valuable type-strain genomes for metagenomic binning, comparative biology and taxonomic classification.</title>
        <authorList>
            <person name="Goeker M."/>
        </authorList>
    </citation>
    <scope>NUCLEOTIDE SEQUENCE [LARGE SCALE GENOMIC DNA]</scope>
    <source>
        <strain evidence="3 4">DSM 44704</strain>
    </source>
</reference>
<evidence type="ECO:0000313" key="4">
    <source>
        <dbReference type="Proteomes" id="UP000247569"/>
    </source>
</evidence>
<dbReference type="EMBL" id="QJKF01000010">
    <property type="protein sequence ID" value="PXX60374.1"/>
    <property type="molecule type" value="Genomic_DNA"/>
</dbReference>
<feature type="domain" description="MaoC-like" evidence="2">
    <location>
        <begin position="20"/>
        <end position="125"/>
    </location>
</feature>
<comment type="similarity">
    <text evidence="1">Belongs to the enoyl-CoA hydratase/isomerase family.</text>
</comment>
<sequence>MVGRMSEPTPFTMDSLRHAAGADLGVSDWFEIGQDRITAFAEATDDRQWIHVDPQRAAEGPYGTTIAHGFLTLSLLPAVTRQLLRISDAGARINYGLNRVRFPSPVPVGSRIRGRATIVSVDEVPGGLQVVLAVVVEREGSDKPVCIAESIMRALV</sequence>
<dbReference type="SUPFAM" id="SSF54637">
    <property type="entry name" value="Thioesterase/thiol ester dehydrase-isomerase"/>
    <property type="match status" value="1"/>
</dbReference>
<evidence type="ECO:0000256" key="1">
    <source>
        <dbReference type="ARBA" id="ARBA00005254"/>
    </source>
</evidence>
<dbReference type="CDD" id="cd03450">
    <property type="entry name" value="NodN"/>
    <property type="match status" value="1"/>
</dbReference>
<dbReference type="Gene3D" id="3.10.129.10">
    <property type="entry name" value="Hotdog Thioesterase"/>
    <property type="match status" value="1"/>
</dbReference>